<protein>
    <submittedName>
        <fullName evidence="1">Uncharacterized protein</fullName>
    </submittedName>
</protein>
<keyword evidence="2" id="KW-1185">Reference proteome</keyword>
<accession>A0ACC2N112</accession>
<organism evidence="1 2">
    <name type="scientific">Eretmocerus hayati</name>
    <dbReference type="NCBI Taxonomy" id="131215"/>
    <lineage>
        <taxon>Eukaryota</taxon>
        <taxon>Metazoa</taxon>
        <taxon>Ecdysozoa</taxon>
        <taxon>Arthropoda</taxon>
        <taxon>Hexapoda</taxon>
        <taxon>Insecta</taxon>
        <taxon>Pterygota</taxon>
        <taxon>Neoptera</taxon>
        <taxon>Endopterygota</taxon>
        <taxon>Hymenoptera</taxon>
        <taxon>Apocrita</taxon>
        <taxon>Proctotrupomorpha</taxon>
        <taxon>Chalcidoidea</taxon>
        <taxon>Aphelinidae</taxon>
        <taxon>Aphelininae</taxon>
        <taxon>Eretmocerus</taxon>
    </lineage>
</organism>
<proteinExistence type="predicted"/>
<dbReference type="Proteomes" id="UP001239111">
    <property type="component" value="Chromosome 4"/>
</dbReference>
<name>A0ACC2N112_9HYME</name>
<sequence length="938" mass="107880">MGGIGTFLVLSFAWISVAGSSSSVHQKSFISVRSNSVTNNEKFTVNHPGADKHQQGYRLPQNVKPVGYRLNVTTRLGMPGENVEKFQGRVEIDVIVGRRTSSIVVHSKNLLIAGIYITKFLQKKRLNLLTVTRDSRRDFLIFKRGNFGFEAAKYTIIIEYTGRFEEGATSGFYKSFYTNDDGEKVWYAVTDFEPTNARAAFPCFDEPSFRTNFNISITHYKGYTATSNTPNISISVPYADGMVTTTFEQTPKMSTYLVAFLVSNFESISNEQGNLRILARPNATRDASFALRMGNIILEKLNSYTKLPYSRYMKKLDQVAVDGPESTAAMENWGLVTYREEYLLVDEGMQKSMKTKLEAAQTISHEFTHQWFGNLITPKWWKYLWLSEGMATLFEYSVVEKIKPEWRLEEHFVVRAVLLGSLAVDKPTGYPLNRDVETPEEIESIFGSITYDKGAAIFRMMQHFLTEPVFQRGLQNYIAKKKESSVDSDDLFQLIDEVASKENSSISTRRPGNLKQIVDPWVNQAGYPLIKVTRNYIDNTVHFEQECFTTFGNDASASCKNIWNIPLNYVTRANIKFNDTRTQFWLTKRSTKVKMNVKPQDWMILNKQATGYYRINYDEKNWLLIINYLMSSQKSLKNIHALNRAQLYSDALALVKAGRLSYTVSLKLASLLNVETDAIVWIVGFEFLQWLRSELLYTKYYSSFEEYFNRLKRNIGDELIKAIEESSGNSWSRAFDDVGIILNFDYKNCSHDLNLRNLFYSMANENTSTTRGLPLIPCCIRGPNHMSTTDDEFEKMDDSIVHPNIMSDEYSSDRIICLEDREMLLSYLNITHRKGERKLFKTRNLNSMSSGELEFDFIFRKFTDLLSLNDASNLINFLESTATTKMKLNKLKRMSQVFNGKEANEIKRAILTAENKVQRLEENKRALDEWAKELVKKL</sequence>
<gene>
    <name evidence="1" type="ORF">QAD02_006068</name>
</gene>
<dbReference type="EMBL" id="CM056744">
    <property type="protein sequence ID" value="KAJ8664406.1"/>
    <property type="molecule type" value="Genomic_DNA"/>
</dbReference>
<evidence type="ECO:0000313" key="1">
    <source>
        <dbReference type="EMBL" id="KAJ8664406.1"/>
    </source>
</evidence>
<reference evidence="1" key="1">
    <citation type="submission" date="2023-04" db="EMBL/GenBank/DDBJ databases">
        <title>A chromosome-level genome assembly of the parasitoid wasp Eretmocerus hayati.</title>
        <authorList>
            <person name="Zhong Y."/>
            <person name="Liu S."/>
            <person name="Liu Y."/>
        </authorList>
    </citation>
    <scope>NUCLEOTIDE SEQUENCE</scope>
    <source>
        <strain evidence="1">ZJU_SS_LIU_2023</strain>
    </source>
</reference>
<evidence type="ECO:0000313" key="2">
    <source>
        <dbReference type="Proteomes" id="UP001239111"/>
    </source>
</evidence>
<comment type="caution">
    <text evidence="1">The sequence shown here is derived from an EMBL/GenBank/DDBJ whole genome shotgun (WGS) entry which is preliminary data.</text>
</comment>